<dbReference type="AlphaFoldDB" id="A0A9W6WBK9"/>
<comment type="similarity">
    <text evidence="5">Belongs to the glutamate--cysteine ligase type 2 family. YbdK subfamily.</text>
</comment>
<accession>A0A9W6WBK9</accession>
<dbReference type="Gene3D" id="3.30.590.20">
    <property type="match status" value="1"/>
</dbReference>
<dbReference type="PANTHER" id="PTHR36510">
    <property type="entry name" value="GLUTAMATE--CYSTEINE LIGASE 2-RELATED"/>
    <property type="match status" value="1"/>
</dbReference>
<organism evidence="6 7">
    <name type="scientific">Actinorhabdospora filicis</name>
    <dbReference type="NCBI Taxonomy" id="1785913"/>
    <lineage>
        <taxon>Bacteria</taxon>
        <taxon>Bacillati</taxon>
        <taxon>Actinomycetota</taxon>
        <taxon>Actinomycetes</taxon>
        <taxon>Micromonosporales</taxon>
        <taxon>Micromonosporaceae</taxon>
        <taxon>Actinorhabdospora</taxon>
    </lineage>
</organism>
<evidence type="ECO:0000313" key="7">
    <source>
        <dbReference type="Proteomes" id="UP001165079"/>
    </source>
</evidence>
<dbReference type="Pfam" id="PF04107">
    <property type="entry name" value="GCS2"/>
    <property type="match status" value="1"/>
</dbReference>
<dbReference type="HAMAP" id="MF_01609">
    <property type="entry name" value="Glu_cys_ligase_2"/>
    <property type="match status" value="1"/>
</dbReference>
<reference evidence="6" key="1">
    <citation type="submission" date="2023-03" db="EMBL/GenBank/DDBJ databases">
        <title>Actinorhabdospora filicis NBRC 111898.</title>
        <authorList>
            <person name="Ichikawa N."/>
            <person name="Sato H."/>
            <person name="Tonouchi N."/>
        </authorList>
    </citation>
    <scope>NUCLEOTIDE SEQUENCE</scope>
    <source>
        <strain evidence="6">NBRC 111898</strain>
    </source>
</reference>
<dbReference type="EC" id="6.3.2.2" evidence="5"/>
<dbReference type="InterPro" id="IPR006336">
    <property type="entry name" value="GCS2"/>
</dbReference>
<gene>
    <name evidence="6" type="ORF">Afil01_36370</name>
</gene>
<evidence type="ECO:0000256" key="5">
    <source>
        <dbReference type="HAMAP-Rule" id="MF_01609"/>
    </source>
</evidence>
<evidence type="ECO:0000256" key="1">
    <source>
        <dbReference type="ARBA" id="ARBA00022598"/>
    </source>
</evidence>
<dbReference type="SUPFAM" id="SSF55931">
    <property type="entry name" value="Glutamine synthetase/guanido kinase"/>
    <property type="match status" value="1"/>
</dbReference>
<keyword evidence="1 5" id="KW-0436">Ligase</keyword>
<keyword evidence="2 5" id="KW-0547">Nucleotide-binding</keyword>
<evidence type="ECO:0000313" key="6">
    <source>
        <dbReference type="EMBL" id="GLZ78830.1"/>
    </source>
</evidence>
<dbReference type="GO" id="GO:0005524">
    <property type="term" value="F:ATP binding"/>
    <property type="evidence" value="ECO:0007669"/>
    <property type="project" value="UniProtKB-KW"/>
</dbReference>
<dbReference type="PANTHER" id="PTHR36510:SF1">
    <property type="entry name" value="GLUTAMATE--CYSTEINE LIGASE 2-RELATED"/>
    <property type="match status" value="1"/>
</dbReference>
<keyword evidence="7" id="KW-1185">Reference proteome</keyword>
<protein>
    <recommendedName>
        <fullName evidence="5">Putative glutamate--cysteine ligase 2</fullName>
        <ecNumber evidence="5">6.3.2.2</ecNumber>
    </recommendedName>
    <alternativeName>
        <fullName evidence="5">Gamma-glutamylcysteine synthetase 2</fullName>
        <shortName evidence="5">GCS 2</shortName>
        <shortName evidence="5">Gamma-GCS 2</shortName>
    </alternativeName>
</protein>
<name>A0A9W6WBK9_9ACTN</name>
<dbReference type="InterPro" id="IPR050141">
    <property type="entry name" value="GCL_type2/YbdK_subfam"/>
</dbReference>
<dbReference type="EMBL" id="BSTX01000002">
    <property type="protein sequence ID" value="GLZ78830.1"/>
    <property type="molecule type" value="Genomic_DNA"/>
</dbReference>
<dbReference type="RefSeq" id="WP_285663967.1">
    <property type="nucleotide sequence ID" value="NZ_BSTX01000002.1"/>
</dbReference>
<dbReference type="Proteomes" id="UP001165079">
    <property type="component" value="Unassembled WGS sequence"/>
</dbReference>
<evidence type="ECO:0000256" key="4">
    <source>
        <dbReference type="ARBA" id="ARBA00048819"/>
    </source>
</evidence>
<evidence type="ECO:0000256" key="3">
    <source>
        <dbReference type="ARBA" id="ARBA00022840"/>
    </source>
</evidence>
<proteinExistence type="inferred from homology"/>
<comment type="function">
    <text evidence="5">ATP-dependent carboxylate-amine ligase which exhibits weak glutamate--cysteine ligase activity.</text>
</comment>
<dbReference type="InterPro" id="IPR014746">
    <property type="entry name" value="Gln_synth/guanido_kin_cat_dom"/>
</dbReference>
<dbReference type="NCBIfam" id="TIGR02050">
    <property type="entry name" value="gshA_cyan_rel"/>
    <property type="match status" value="1"/>
</dbReference>
<dbReference type="GO" id="GO:0042398">
    <property type="term" value="P:modified amino acid biosynthetic process"/>
    <property type="evidence" value="ECO:0007669"/>
    <property type="project" value="InterPro"/>
</dbReference>
<comment type="caution">
    <text evidence="6">The sequence shown here is derived from an EMBL/GenBank/DDBJ whole genome shotgun (WGS) entry which is preliminary data.</text>
</comment>
<sequence>MGVEEEYFIVDPDSREAVPAAAAVVARVEDWAGGSVGTEFTKQQIEARTAPFTVLGELAGQIRRMRRIAIAAAGAEGLRVTATGTPILGDVVPPPIADIPRYRETTEMFRALQDGQNICACHVHVHVPDRATAILAGNHVRPWLPVLLSMNANSPYLAGRDTGYSSWRTLSWSGWPVAGPPPFFGSLGHYEDVVGNLLEAGALKDRRSIFWDIRPSAHLPTLEIRVADVAPGYKETVLLASLVRALVVLGVKAVGEGDKGPRIPAEILRAAQWRAARDGIEGHGLDVRSGRLRPATILVEALLARVRPILESWGEYETVRRLWEESRVKGSGAARQRADYARRGRLTDVVDGLIAATDPDPRAFLPEPAGMAEGAGDGMATLGG</sequence>
<comment type="catalytic activity">
    <reaction evidence="4 5">
        <text>L-cysteine + L-glutamate + ATP = gamma-L-glutamyl-L-cysteine + ADP + phosphate + H(+)</text>
        <dbReference type="Rhea" id="RHEA:13285"/>
        <dbReference type="ChEBI" id="CHEBI:15378"/>
        <dbReference type="ChEBI" id="CHEBI:29985"/>
        <dbReference type="ChEBI" id="CHEBI:30616"/>
        <dbReference type="ChEBI" id="CHEBI:35235"/>
        <dbReference type="ChEBI" id="CHEBI:43474"/>
        <dbReference type="ChEBI" id="CHEBI:58173"/>
        <dbReference type="ChEBI" id="CHEBI:456216"/>
        <dbReference type="EC" id="6.3.2.2"/>
    </reaction>
</comment>
<keyword evidence="3 5" id="KW-0067">ATP-binding</keyword>
<dbReference type="GO" id="GO:0004357">
    <property type="term" value="F:glutamate-cysteine ligase activity"/>
    <property type="evidence" value="ECO:0007669"/>
    <property type="project" value="UniProtKB-EC"/>
</dbReference>
<evidence type="ECO:0000256" key="2">
    <source>
        <dbReference type="ARBA" id="ARBA00022741"/>
    </source>
</evidence>
<dbReference type="NCBIfam" id="NF010041">
    <property type="entry name" value="PRK13517.1-1"/>
    <property type="match status" value="1"/>
</dbReference>
<dbReference type="InterPro" id="IPR011793">
    <property type="entry name" value="YbdK"/>
</dbReference>